<gene>
    <name evidence="5" type="ORF">SAMN04487861_10881</name>
</gene>
<keyword evidence="1" id="KW-0540">Nuclease</keyword>
<dbReference type="SMART" id="SM00479">
    <property type="entry name" value="EXOIII"/>
    <property type="match status" value="1"/>
</dbReference>
<evidence type="ECO:0000256" key="1">
    <source>
        <dbReference type="ARBA" id="ARBA00022722"/>
    </source>
</evidence>
<proteinExistence type="predicted"/>
<dbReference type="Proteomes" id="UP000183639">
    <property type="component" value="Unassembled WGS sequence"/>
</dbReference>
<dbReference type="PANTHER" id="PTHR30231:SF4">
    <property type="entry name" value="PROTEIN NEN2"/>
    <property type="match status" value="1"/>
</dbReference>
<dbReference type="AlphaFoldDB" id="A0A1I3DZS7"/>
<accession>A0A1I3DZS7</accession>
<reference evidence="5 6" key="1">
    <citation type="submission" date="2016-10" db="EMBL/GenBank/DDBJ databases">
        <authorList>
            <person name="de Groot N.N."/>
        </authorList>
    </citation>
    <scope>NUCLEOTIDE SEQUENCE [LARGE SCALE GENOMIC DNA]</scope>
    <source>
        <strain evidence="5 6">Z108</strain>
    </source>
</reference>
<dbReference type="SUPFAM" id="SSF53098">
    <property type="entry name" value="Ribonuclease H-like"/>
    <property type="match status" value="1"/>
</dbReference>
<dbReference type="InterPro" id="IPR013520">
    <property type="entry name" value="Ribonucl_H"/>
</dbReference>
<organism evidence="5 6">
    <name type="scientific">Selenomonas ruminantium</name>
    <dbReference type="NCBI Taxonomy" id="971"/>
    <lineage>
        <taxon>Bacteria</taxon>
        <taxon>Bacillati</taxon>
        <taxon>Bacillota</taxon>
        <taxon>Negativicutes</taxon>
        <taxon>Selenomonadales</taxon>
        <taxon>Selenomonadaceae</taxon>
        <taxon>Selenomonas</taxon>
    </lineage>
</organism>
<dbReference type="GO" id="GO:0008408">
    <property type="term" value="F:3'-5' exonuclease activity"/>
    <property type="evidence" value="ECO:0007669"/>
    <property type="project" value="TreeGrafter"/>
</dbReference>
<dbReference type="GO" id="GO:0003676">
    <property type="term" value="F:nucleic acid binding"/>
    <property type="evidence" value="ECO:0007669"/>
    <property type="project" value="InterPro"/>
</dbReference>
<dbReference type="Gene3D" id="3.30.420.10">
    <property type="entry name" value="Ribonuclease H-like superfamily/Ribonuclease H"/>
    <property type="match status" value="1"/>
</dbReference>
<feature type="domain" description="Exonuclease" evidence="4">
    <location>
        <begin position="9"/>
        <end position="170"/>
    </location>
</feature>
<dbReference type="InterPro" id="IPR036397">
    <property type="entry name" value="RNaseH_sf"/>
</dbReference>
<evidence type="ECO:0000313" key="5">
    <source>
        <dbReference type="EMBL" id="SFH92195.1"/>
    </source>
</evidence>
<evidence type="ECO:0000313" key="6">
    <source>
        <dbReference type="Proteomes" id="UP000183639"/>
    </source>
</evidence>
<dbReference type="CDD" id="cd06127">
    <property type="entry name" value="DEDDh"/>
    <property type="match status" value="1"/>
</dbReference>
<dbReference type="OrthoDB" id="9776650at2"/>
<dbReference type="Pfam" id="PF00929">
    <property type="entry name" value="RNase_T"/>
    <property type="match status" value="1"/>
</dbReference>
<dbReference type="PANTHER" id="PTHR30231">
    <property type="entry name" value="DNA POLYMERASE III SUBUNIT EPSILON"/>
    <property type="match status" value="1"/>
</dbReference>
<keyword evidence="3" id="KW-0269">Exonuclease</keyword>
<name>A0A1I3DZS7_SELRU</name>
<evidence type="ECO:0000259" key="4">
    <source>
        <dbReference type="SMART" id="SM00479"/>
    </source>
</evidence>
<protein>
    <submittedName>
        <fullName evidence="5">DNA polymerase-3 subunit epsilon</fullName>
    </submittedName>
</protein>
<dbReference type="InterPro" id="IPR012337">
    <property type="entry name" value="RNaseH-like_sf"/>
</dbReference>
<evidence type="ECO:0000256" key="2">
    <source>
        <dbReference type="ARBA" id="ARBA00022801"/>
    </source>
</evidence>
<sequence length="171" mass="19761">MENITDLTKLICFDTETTGLSGSDEVLQLAIVNGHGDILFDELFKPKHHTAWPHAENVHHISPAMLENKNTIDYYMNDIARIIAEAQYYVGYNINFDIRMLKQSGFAVESFYRKKCRRIDVMKEFAHSYSKYKVNLSTCADYFHYDWGRDTAHGALADAKATLYCFRQMNA</sequence>
<keyword evidence="2" id="KW-0378">Hydrolase</keyword>
<dbReference type="EMBL" id="FOQK01000008">
    <property type="protein sequence ID" value="SFH92195.1"/>
    <property type="molecule type" value="Genomic_DNA"/>
</dbReference>
<dbReference type="RefSeq" id="WP_075442860.1">
    <property type="nucleotide sequence ID" value="NZ_FOQK01000008.1"/>
</dbReference>
<evidence type="ECO:0000256" key="3">
    <source>
        <dbReference type="ARBA" id="ARBA00022839"/>
    </source>
</evidence>